<dbReference type="EMBL" id="CAJMWX010000005">
    <property type="protein sequence ID" value="CAE6396311.1"/>
    <property type="molecule type" value="Genomic_DNA"/>
</dbReference>
<sequence>MHDINRPSNGIRELAAGMEDVLFGRGGYQWFLERNALDFVINQRRAQAIAKRSRIAGSVPASMGTQAGANLSQDITTGEGPKQTQARSRVPKRSNRKRMESTPTNEGDKNQLSIIEDDEMLCIDYKNCHGKEYVGEGDFSDGGEVGGASRVCRDEETSEIEEFDEIEPWKIEAEEKGTPSPNINIHARIDSLKTSH</sequence>
<name>A0A8H2WMF8_9AGAM</name>
<dbReference type="AlphaFoldDB" id="A0A8H2WMF8"/>
<organism evidence="2 3">
    <name type="scientific">Rhizoctonia solani</name>
    <dbReference type="NCBI Taxonomy" id="456999"/>
    <lineage>
        <taxon>Eukaryota</taxon>
        <taxon>Fungi</taxon>
        <taxon>Dikarya</taxon>
        <taxon>Basidiomycota</taxon>
        <taxon>Agaricomycotina</taxon>
        <taxon>Agaricomycetes</taxon>
        <taxon>Cantharellales</taxon>
        <taxon>Ceratobasidiaceae</taxon>
        <taxon>Rhizoctonia</taxon>
    </lineage>
</organism>
<feature type="region of interest" description="Disordered" evidence="1">
    <location>
        <begin position="71"/>
        <end position="110"/>
    </location>
</feature>
<accession>A0A8H2WMF8</accession>
<comment type="caution">
    <text evidence="2">The sequence shown here is derived from an EMBL/GenBank/DDBJ whole genome shotgun (WGS) entry which is preliminary data.</text>
</comment>
<protein>
    <submittedName>
        <fullName evidence="2">Uncharacterized protein</fullName>
    </submittedName>
</protein>
<feature type="compositionally biased region" description="Polar residues" evidence="1">
    <location>
        <begin position="101"/>
        <end position="110"/>
    </location>
</feature>
<feature type="compositionally biased region" description="Polar residues" evidence="1">
    <location>
        <begin position="71"/>
        <end position="87"/>
    </location>
</feature>
<evidence type="ECO:0000256" key="1">
    <source>
        <dbReference type="SAM" id="MobiDB-lite"/>
    </source>
</evidence>
<gene>
    <name evidence="2" type="ORF">RDB_LOCUS891</name>
</gene>
<dbReference type="Proteomes" id="UP000663888">
    <property type="component" value="Unassembled WGS sequence"/>
</dbReference>
<proteinExistence type="predicted"/>
<reference evidence="2" key="1">
    <citation type="submission" date="2021-01" db="EMBL/GenBank/DDBJ databases">
        <authorList>
            <person name="Kaushik A."/>
        </authorList>
    </citation>
    <scope>NUCLEOTIDE SEQUENCE</scope>
    <source>
        <strain evidence="2">AG4-R118</strain>
    </source>
</reference>
<evidence type="ECO:0000313" key="3">
    <source>
        <dbReference type="Proteomes" id="UP000663888"/>
    </source>
</evidence>
<evidence type="ECO:0000313" key="2">
    <source>
        <dbReference type="EMBL" id="CAE6396311.1"/>
    </source>
</evidence>